<evidence type="ECO:0000313" key="2">
    <source>
        <dbReference type="EMBL" id="TDQ17056.1"/>
    </source>
</evidence>
<protein>
    <submittedName>
        <fullName evidence="2">Uncharacterized protein</fullName>
    </submittedName>
</protein>
<dbReference type="Proteomes" id="UP000294535">
    <property type="component" value="Unassembled WGS sequence"/>
</dbReference>
<keyword evidence="1" id="KW-0472">Membrane</keyword>
<evidence type="ECO:0000313" key="3">
    <source>
        <dbReference type="Proteomes" id="UP000294535"/>
    </source>
</evidence>
<evidence type="ECO:0000256" key="1">
    <source>
        <dbReference type="SAM" id="Phobius"/>
    </source>
</evidence>
<reference evidence="2 3" key="1">
    <citation type="submission" date="2019-03" db="EMBL/GenBank/DDBJ databases">
        <title>Genomic Encyclopedia of Type Strains, Phase III (KMG-III): the genomes of soil and plant-associated and newly described type strains.</title>
        <authorList>
            <person name="Whitman W."/>
        </authorList>
    </citation>
    <scope>NUCLEOTIDE SEQUENCE [LARGE SCALE GENOMIC DNA]</scope>
    <source>
        <strain evidence="2 3">CECT 8446</strain>
    </source>
</reference>
<accession>A0A4R6T678</accession>
<keyword evidence="1" id="KW-1133">Transmembrane helix</keyword>
<gene>
    <name evidence="2" type="ORF">DFQ04_1704</name>
</gene>
<feature type="transmembrane region" description="Helical" evidence="1">
    <location>
        <begin position="6"/>
        <end position="26"/>
    </location>
</feature>
<keyword evidence="3" id="KW-1185">Reference proteome</keyword>
<comment type="caution">
    <text evidence="2">The sequence shown here is derived from an EMBL/GenBank/DDBJ whole genome shotgun (WGS) entry which is preliminary data.</text>
</comment>
<sequence length="43" mass="4900">MIVEGMPWPLVLPLAIGMMIWGIIRAKNQLSPQPKKNKKSKKK</sequence>
<proteinExistence type="predicted"/>
<dbReference type="EMBL" id="SNYF01000006">
    <property type="protein sequence ID" value="TDQ17056.1"/>
    <property type="molecule type" value="Genomic_DNA"/>
</dbReference>
<name>A0A4R6T678_9BACT</name>
<organism evidence="2 3">
    <name type="scientific">Algoriphagus boseongensis</name>
    <dbReference type="NCBI Taxonomy" id="1442587"/>
    <lineage>
        <taxon>Bacteria</taxon>
        <taxon>Pseudomonadati</taxon>
        <taxon>Bacteroidota</taxon>
        <taxon>Cytophagia</taxon>
        <taxon>Cytophagales</taxon>
        <taxon>Cyclobacteriaceae</taxon>
        <taxon>Algoriphagus</taxon>
    </lineage>
</organism>
<keyword evidence="1" id="KW-0812">Transmembrane</keyword>
<dbReference type="AlphaFoldDB" id="A0A4R6T678"/>